<dbReference type="InterPro" id="IPR042099">
    <property type="entry name" value="ANL_N_sf"/>
</dbReference>
<accession>A0ABM1MMI5</accession>
<dbReference type="Pfam" id="PF00501">
    <property type="entry name" value="AMP-binding"/>
    <property type="match status" value="1"/>
</dbReference>
<organism evidence="7 8">
    <name type="scientific">Nicrophorus vespilloides</name>
    <name type="common">Boreal carrion beetle</name>
    <dbReference type="NCBI Taxonomy" id="110193"/>
    <lineage>
        <taxon>Eukaryota</taxon>
        <taxon>Metazoa</taxon>
        <taxon>Ecdysozoa</taxon>
        <taxon>Arthropoda</taxon>
        <taxon>Hexapoda</taxon>
        <taxon>Insecta</taxon>
        <taxon>Pterygota</taxon>
        <taxon>Neoptera</taxon>
        <taxon>Endopterygota</taxon>
        <taxon>Coleoptera</taxon>
        <taxon>Polyphaga</taxon>
        <taxon>Staphyliniformia</taxon>
        <taxon>Silphidae</taxon>
        <taxon>Nicrophorinae</taxon>
        <taxon>Nicrophorus</taxon>
    </lineage>
</organism>
<keyword evidence="4" id="KW-0576">Peroxisome</keyword>
<dbReference type="Proteomes" id="UP000695000">
    <property type="component" value="Unplaced"/>
</dbReference>
<dbReference type="GeneID" id="108562091"/>
<dbReference type="PROSITE" id="PS00455">
    <property type="entry name" value="AMP_BINDING"/>
    <property type="match status" value="1"/>
</dbReference>
<feature type="domain" description="AMP-binding enzyme C-terminal" evidence="6">
    <location>
        <begin position="430"/>
        <end position="506"/>
    </location>
</feature>
<evidence type="ECO:0000256" key="2">
    <source>
        <dbReference type="ARBA" id="ARBA00006432"/>
    </source>
</evidence>
<reference evidence="8" key="1">
    <citation type="submission" date="2025-08" db="UniProtKB">
        <authorList>
            <consortium name="RefSeq"/>
        </authorList>
    </citation>
    <scope>IDENTIFICATION</scope>
    <source>
        <tissue evidence="8">Whole Larva</tissue>
    </source>
</reference>
<dbReference type="PANTHER" id="PTHR24096">
    <property type="entry name" value="LONG-CHAIN-FATTY-ACID--COA LIGASE"/>
    <property type="match status" value="1"/>
</dbReference>
<keyword evidence="3" id="KW-0436">Ligase</keyword>
<evidence type="ECO:0000256" key="1">
    <source>
        <dbReference type="ARBA" id="ARBA00004275"/>
    </source>
</evidence>
<evidence type="ECO:0000259" key="5">
    <source>
        <dbReference type="Pfam" id="PF00501"/>
    </source>
</evidence>
<dbReference type="Pfam" id="PF13193">
    <property type="entry name" value="AMP-binding_C"/>
    <property type="match status" value="1"/>
</dbReference>
<dbReference type="PANTHER" id="PTHR24096:SF149">
    <property type="entry name" value="AMP-BINDING DOMAIN-CONTAINING PROTEIN-RELATED"/>
    <property type="match status" value="1"/>
</dbReference>
<dbReference type="RefSeq" id="XP_017775785.1">
    <property type="nucleotide sequence ID" value="XM_017920296.1"/>
</dbReference>
<protein>
    <submittedName>
        <fullName evidence="8">Luciferin 4-monooxygenase-like</fullName>
    </submittedName>
</protein>
<dbReference type="InterPro" id="IPR020845">
    <property type="entry name" value="AMP-binding_CS"/>
</dbReference>
<sequence length="523" mass="59742">MEGLIYDDDSKIITVPEKPPHIHEKGLGVMVFETMKINSDQIAQVNMLTGESEDYDSLLKRCTIMAVSMRGLDLKEGDMISICSENTIDCAVPWVAALFQNVKISSLDPSLSVEECEHLLEMVESKVVYVSRASTKLIEEVVEKMEKKPKIVTIPERNDDIYKKETTFAFEPVAVDLKETAVVLFSSGTTGFPKGICWSHKFLIYFCQHRIFNSCLGYATMYWASTVFNMVCCLLTGSTKYFAPHVFNPIAMWNYLKIYTIDYVFLSPYDAINFIKNKPNADFVPKVQFMAIAGSSISTAYIKKLKEILPKTLVVNAYGQTELMSIFSPFHKWNKTKPDSIGIPISGRTYKIVDTETEKALGFNEAGEIRVKTEWVMNGYFNLDSSSSWDSEGFLKTGDIGYYDKDFCFFFVDRIKEMFKYKSWHIVPAKIEAILNKHPSIHLSVVIGVPHPEDDNHTLALVQLYEGEHLEEKDVIEYIEDNMDERHKLNAGVKFVTKFPYTPTSKINRRKLRETTLKDLSCY</sequence>
<evidence type="ECO:0000256" key="3">
    <source>
        <dbReference type="ARBA" id="ARBA00022598"/>
    </source>
</evidence>
<keyword evidence="7" id="KW-1185">Reference proteome</keyword>
<comment type="subcellular location">
    <subcellularLocation>
        <location evidence="1">Peroxisome</location>
    </subcellularLocation>
</comment>
<dbReference type="Gene3D" id="3.40.50.12780">
    <property type="entry name" value="N-terminal domain of ligase-like"/>
    <property type="match status" value="1"/>
</dbReference>
<evidence type="ECO:0000313" key="8">
    <source>
        <dbReference type="RefSeq" id="XP_017775785.1"/>
    </source>
</evidence>
<name>A0ABM1MMI5_NICVS</name>
<dbReference type="InterPro" id="IPR045851">
    <property type="entry name" value="AMP-bd_C_sf"/>
</dbReference>
<dbReference type="SUPFAM" id="SSF56801">
    <property type="entry name" value="Acetyl-CoA synthetase-like"/>
    <property type="match status" value="1"/>
</dbReference>
<proteinExistence type="inferred from homology"/>
<evidence type="ECO:0000256" key="4">
    <source>
        <dbReference type="ARBA" id="ARBA00023140"/>
    </source>
</evidence>
<comment type="similarity">
    <text evidence="2">Belongs to the ATP-dependent AMP-binding enzyme family.</text>
</comment>
<feature type="domain" description="AMP-dependent synthetase/ligase" evidence="5">
    <location>
        <begin position="39"/>
        <end position="381"/>
    </location>
</feature>
<dbReference type="InterPro" id="IPR000873">
    <property type="entry name" value="AMP-dep_synth/lig_dom"/>
</dbReference>
<gene>
    <name evidence="8" type="primary">LOC108562091</name>
</gene>
<evidence type="ECO:0000259" key="6">
    <source>
        <dbReference type="Pfam" id="PF13193"/>
    </source>
</evidence>
<evidence type="ECO:0000313" key="7">
    <source>
        <dbReference type="Proteomes" id="UP000695000"/>
    </source>
</evidence>
<dbReference type="InterPro" id="IPR025110">
    <property type="entry name" value="AMP-bd_C"/>
</dbReference>
<dbReference type="Gene3D" id="3.30.300.30">
    <property type="match status" value="1"/>
</dbReference>